<sequence>MANKLTTRALKLLHAWKRLQVSYYGGKYSIHRLLALDAYSQRASLLRSLVVCIGTPLPMVALVFVQESVPLQDPKAGWRANYGFWIRVVILSFVITHFSTGQAVYFIDGFTISARQLFVLSATVSIIFTLCTVLIGANLIFPLPFSILAMTPIYNILHIVLFRVIMGGRCMQLLLERRGQFIKYMNFLYAQIVMMFLYPVYEMLFRFAEGSRYQVVVILLLPVIKVLIKNVVLRCTAHVEDITPEAVIFTVDFFNAIYVATCMQSASSVLAVLAITITDLSQTLIMLYGLHHRTLGIVPSLYQTDSAPSKSNNATGMLSSLSSLCRDPDKFGQQVRMNVQVRSCFPHQLSAVDSSLLDTLTTLERIDATAVVPFRKISSVVSFDKPSTSTPCKFPVICTRRSNVIHPQPDTSALVNLAITAGAKDSRRPAEKRNSHLQPLPIHPTVLRESLEVLFTIECLVVTAYLEAVIPFFYTAYMLVMVHLPSAPYHTEMNGVTRENVGSTVRPVFVFGLLQAASFWMLVAVVKRNCGMQALYHLAFVLEAQGSMIQGKLMIWMVITLCFRVVHFGVDFTFQFAGLGYQF</sequence>
<name>A0A8T1WFM2_9STRA</name>
<feature type="transmembrane region" description="Helical" evidence="1">
    <location>
        <begin position="211"/>
        <end position="228"/>
    </location>
</feature>
<keyword evidence="1" id="KW-1133">Transmembrane helix</keyword>
<dbReference type="AlphaFoldDB" id="A0A8T1WFM2"/>
<feature type="transmembrane region" description="Helical" evidence="1">
    <location>
        <begin position="187"/>
        <end position="205"/>
    </location>
</feature>
<feature type="transmembrane region" description="Helical" evidence="1">
    <location>
        <begin position="84"/>
        <end position="105"/>
    </location>
</feature>
<keyword evidence="3" id="KW-1185">Reference proteome</keyword>
<evidence type="ECO:0008006" key="4">
    <source>
        <dbReference type="Google" id="ProtNLM"/>
    </source>
</evidence>
<evidence type="ECO:0000313" key="2">
    <source>
        <dbReference type="EMBL" id="KAG7392176.1"/>
    </source>
</evidence>
<reference evidence="2" key="1">
    <citation type="submission" date="2021-02" db="EMBL/GenBank/DDBJ databases">
        <authorList>
            <person name="Palmer J.M."/>
        </authorList>
    </citation>
    <scope>NUCLEOTIDE SEQUENCE</scope>
    <source>
        <strain evidence="2">SCRP734</strain>
    </source>
</reference>
<feature type="transmembrane region" description="Helical" evidence="1">
    <location>
        <begin position="553"/>
        <end position="577"/>
    </location>
</feature>
<feature type="transmembrane region" description="Helical" evidence="1">
    <location>
        <begin position="45"/>
        <end position="64"/>
    </location>
</feature>
<feature type="transmembrane region" description="Helical" evidence="1">
    <location>
        <begin position="508"/>
        <end position="526"/>
    </location>
</feature>
<keyword evidence="1" id="KW-0812">Transmembrane</keyword>
<comment type="caution">
    <text evidence="2">The sequence shown here is derived from an EMBL/GenBank/DDBJ whole genome shotgun (WGS) entry which is preliminary data.</text>
</comment>
<dbReference type="OrthoDB" id="124366at2759"/>
<accession>A0A8T1WFM2</accession>
<evidence type="ECO:0000256" key="1">
    <source>
        <dbReference type="SAM" id="Phobius"/>
    </source>
</evidence>
<keyword evidence="1" id="KW-0472">Membrane</keyword>
<feature type="transmembrane region" description="Helical" evidence="1">
    <location>
        <begin position="147"/>
        <end position="166"/>
    </location>
</feature>
<protein>
    <recommendedName>
        <fullName evidence="4">Transmembrane protein</fullName>
    </recommendedName>
</protein>
<dbReference type="Proteomes" id="UP000694044">
    <property type="component" value="Unassembled WGS sequence"/>
</dbReference>
<feature type="transmembrane region" description="Helical" evidence="1">
    <location>
        <begin position="117"/>
        <end position="141"/>
    </location>
</feature>
<proteinExistence type="predicted"/>
<organism evidence="2 3">
    <name type="scientific">Phytophthora pseudosyringae</name>
    <dbReference type="NCBI Taxonomy" id="221518"/>
    <lineage>
        <taxon>Eukaryota</taxon>
        <taxon>Sar</taxon>
        <taxon>Stramenopiles</taxon>
        <taxon>Oomycota</taxon>
        <taxon>Peronosporomycetes</taxon>
        <taxon>Peronosporales</taxon>
        <taxon>Peronosporaceae</taxon>
        <taxon>Phytophthora</taxon>
    </lineage>
</organism>
<dbReference type="EMBL" id="JAGDFM010000013">
    <property type="protein sequence ID" value="KAG7392176.1"/>
    <property type="molecule type" value="Genomic_DNA"/>
</dbReference>
<evidence type="ECO:0000313" key="3">
    <source>
        <dbReference type="Proteomes" id="UP000694044"/>
    </source>
</evidence>
<gene>
    <name evidence="2" type="ORF">PHYPSEUDO_001899</name>
</gene>
<feature type="transmembrane region" description="Helical" evidence="1">
    <location>
        <begin position="453"/>
        <end position="474"/>
    </location>
</feature>